<feature type="domain" description="Reverse transcriptase Ty1/copia-type" evidence="1">
    <location>
        <begin position="143"/>
        <end position="382"/>
    </location>
</feature>
<evidence type="ECO:0000313" key="3">
    <source>
        <dbReference type="Proteomes" id="UP000030755"/>
    </source>
</evidence>
<keyword evidence="2" id="KW-0548">Nucleotidyltransferase</keyword>
<dbReference type="EC" id="2.7.7.7" evidence="2"/>
<dbReference type="HOGENOM" id="CLU_001650_21_3_1"/>
<keyword evidence="2" id="KW-0808">Transferase</keyword>
<protein>
    <submittedName>
        <fullName evidence="2">Reverse transcriptase, RNA-dependent DNA polymerase domain-containing protein</fullName>
        <ecNumber evidence="2">2.7.7.7</ecNumber>
    </submittedName>
</protein>
<dbReference type="PANTHER" id="PTHR11439">
    <property type="entry name" value="GAG-POL-RELATED RETROTRANSPOSON"/>
    <property type="match status" value="1"/>
</dbReference>
<dbReference type="PANTHER" id="PTHR11439:SF483">
    <property type="entry name" value="PEPTIDE SYNTHASE GLIP-LIKE, PUTATIVE (AFU_ORTHOLOGUE AFUA_3G12920)-RELATED"/>
    <property type="match status" value="1"/>
</dbReference>
<dbReference type="Proteomes" id="UP000030755">
    <property type="component" value="Unassembled WGS sequence"/>
</dbReference>
<proteinExistence type="predicted"/>
<gene>
    <name evidence="2" type="ORF">O9G_006058</name>
</gene>
<keyword evidence="2" id="KW-0695">RNA-directed DNA polymerase</keyword>
<dbReference type="InterPro" id="IPR043502">
    <property type="entry name" value="DNA/RNA_pol_sf"/>
</dbReference>
<dbReference type="GO" id="GO:0003964">
    <property type="term" value="F:RNA-directed DNA polymerase activity"/>
    <property type="evidence" value="ECO:0007669"/>
    <property type="project" value="UniProtKB-KW"/>
</dbReference>
<dbReference type="InterPro" id="IPR013103">
    <property type="entry name" value="RVT_2"/>
</dbReference>
<sequence>MSQDNIFPMEEHQDEIHSDAFQSLSDSDQASIYNVENLDNPNLINNNQTLNNPNFINSTPINTNVIQDPPRTSNVNQNSSEIHVDNILPPETKRFRKPINYHEALLAQADDDVPNDYKDIEGRHDASLWYQAVQNELSSIHENQTWSIQEAPPNRKIVKCRWVFRIKRHSDGSVARYKARLVAKGYSQVPGQDFSETYAPVAKYKSLRTMLSIAASRDYEIEQMDVVTAFLIPSLKEEVYMEIPSGVAHDNKSGMVCKLNKALYGLRQSPRVWYEELHTFLISIGLTPTIADPCLYTGLNCYLSIYVDDIIIAAPKDIASDIKKKISSRFQSTDLGPIQHCLGLKVQRNRIERRLYLSQSRLAEHLLKETKMENSRFVKTPLDPNVILKRENATIKAQINDIPYRSIIGTLHHLAMCTRPDLANAVGILSRFQEGPSTVHLTALKHVLQYLNATKHYGLKLGGSSLTLSGYADADWAGDLDSRRSTSGYCFFLGDACINWCSKLQASVALSSCEAEYVSLSLATQEAI</sequence>
<dbReference type="GO" id="GO:0003887">
    <property type="term" value="F:DNA-directed DNA polymerase activity"/>
    <property type="evidence" value="ECO:0007669"/>
    <property type="project" value="UniProtKB-EC"/>
</dbReference>
<dbReference type="CDD" id="cd09272">
    <property type="entry name" value="RNase_HI_RT_Ty1"/>
    <property type="match status" value="1"/>
</dbReference>
<dbReference type="EMBL" id="KE560693">
    <property type="protein sequence ID" value="EPZ36003.1"/>
    <property type="molecule type" value="Genomic_DNA"/>
</dbReference>
<accession>A0A075B0S6</accession>
<name>A0A075B0S6_ROZAC</name>
<keyword evidence="3" id="KW-1185">Reference proteome</keyword>
<dbReference type="Pfam" id="PF07727">
    <property type="entry name" value="RVT_2"/>
    <property type="match status" value="1"/>
</dbReference>
<dbReference type="SUPFAM" id="SSF56672">
    <property type="entry name" value="DNA/RNA polymerases"/>
    <property type="match status" value="1"/>
</dbReference>
<dbReference type="OMA" id="IPRTHRE"/>
<reference evidence="2 3" key="1">
    <citation type="journal article" date="2013" name="Curr. Biol.">
        <title>Shared signatures of parasitism and phylogenomics unite Cryptomycota and microsporidia.</title>
        <authorList>
            <person name="James T.Y."/>
            <person name="Pelin A."/>
            <person name="Bonen L."/>
            <person name="Ahrendt S."/>
            <person name="Sain D."/>
            <person name="Corradi N."/>
            <person name="Stajich J.E."/>
        </authorList>
    </citation>
    <scope>NUCLEOTIDE SEQUENCE [LARGE SCALE GENOMIC DNA]</scope>
    <source>
        <strain evidence="2 3">CSF55</strain>
    </source>
</reference>
<evidence type="ECO:0000313" key="2">
    <source>
        <dbReference type="EMBL" id="EPZ36003.1"/>
    </source>
</evidence>
<dbReference type="AlphaFoldDB" id="A0A075B0S6"/>
<dbReference type="OrthoDB" id="3344688at2759"/>
<organism evidence="2 3">
    <name type="scientific">Rozella allomycis (strain CSF55)</name>
    <dbReference type="NCBI Taxonomy" id="988480"/>
    <lineage>
        <taxon>Eukaryota</taxon>
        <taxon>Fungi</taxon>
        <taxon>Fungi incertae sedis</taxon>
        <taxon>Cryptomycota</taxon>
        <taxon>Cryptomycota incertae sedis</taxon>
        <taxon>Rozella</taxon>
    </lineage>
</organism>
<dbReference type="STRING" id="988480.A0A075B0S6"/>
<evidence type="ECO:0000259" key="1">
    <source>
        <dbReference type="Pfam" id="PF07727"/>
    </source>
</evidence>